<dbReference type="OrthoDB" id="5915751at2759"/>
<dbReference type="Gene3D" id="1.10.357.40">
    <property type="entry name" value="YbiA-like"/>
    <property type="match status" value="3"/>
</dbReference>
<evidence type="ECO:0000256" key="1">
    <source>
        <dbReference type="SAM" id="MobiDB-lite"/>
    </source>
</evidence>
<organism evidence="2 3">
    <name type="scientific">Caenorhabditis bovis</name>
    <dbReference type="NCBI Taxonomy" id="2654633"/>
    <lineage>
        <taxon>Eukaryota</taxon>
        <taxon>Metazoa</taxon>
        <taxon>Ecdysozoa</taxon>
        <taxon>Nematoda</taxon>
        <taxon>Chromadorea</taxon>
        <taxon>Rhabditida</taxon>
        <taxon>Rhabditina</taxon>
        <taxon>Rhabditomorpha</taxon>
        <taxon>Rhabditoidea</taxon>
        <taxon>Rhabditidae</taxon>
        <taxon>Peloderinae</taxon>
        <taxon>Caenorhabditis</taxon>
    </lineage>
</organism>
<feature type="region of interest" description="Disordered" evidence="1">
    <location>
        <begin position="831"/>
        <end position="910"/>
    </location>
</feature>
<feature type="compositionally biased region" description="Acidic residues" evidence="1">
    <location>
        <begin position="897"/>
        <end position="910"/>
    </location>
</feature>
<accession>A0A8S1EFU5</accession>
<name>A0A8S1EFU5_9PELO</name>
<dbReference type="AlphaFoldDB" id="A0A8S1EFU5"/>
<sequence>MEEGKIVLIGNESDLLHCGYNHAIKDSGRRYPSAIHYTHCMILSQLNVNESAVDELLCTPSEEVPERAQKLLLENMPHGHDMSSLASYLHGSRQSYTMQGLRLRVEQDKEFERTLMDTNEALLIVCDGKDRELGIGMDEKKFMDWMAKEKADSRQIGFWMKNDQSRPAELGQNQLGFFLMWLRYEVKELRKSQLLTREVCQVDGLSSDKDDNPVQISVNDLVISLQGIFRPLSNYYSFPFEMKGERYRSVEHYAYEKLINSLKLDDKIVEKIQTTVSPLDVPVVAEKIFKKFNVSVEVITEKIPKMDRWRQSAMKHKIMHNEYLQQLLLSTGDSILIDCAEGDPLWTCGGSEAEIQRLLTKNYVNPVKLIDWMRGDKDGAVPKSVRHLHGNKSCILLMELRGKLAAATQSRIPLISPINAQPLSAIVSANVICFTAESVWHPLYPAEIRIAPDQPLLPSPVHYVAMQAVKFLGMNKEDSDYVMGTTSSLECWSRLHEVIESKGRGLEREQNWWMEKRQQAIKESLQLLLEQHPPLLRALLDTGDALLVYCSRFSSIDAELSIGMRECDLRVWLRETEVTTKQMIELCCRPMAFRPAYLGGNRLGLILMELRREFVLKGVFPQNLPQLPLSVEAILGTDSPTENMMTMEYFDILHPQNYTALWINPLFLLAKNGNQEAMSACTIVKQPPRLVTVDDEKITHIVERLSHGDGTSLEETQFLNNIAPEDLRAVFMKYCQKLKMYMDSLEKQNMEIHITAAETNRLQAIRRSLTDTKEKEMGATSSAPPRINLPLNHSIPPRIAAGRNYGSDSDDLEEAPVKYVPVRKERQEYKIPTIRKPFAKDRDKREDRKTTTVNTRKEEPRKRPLSPPKRAAPAPEVKKKPTPPAVPPKPKRRPDEELSDGEILSSDEEQ</sequence>
<dbReference type="CDD" id="cd15457">
    <property type="entry name" value="NADAR"/>
    <property type="match status" value="2"/>
</dbReference>
<keyword evidence="3" id="KW-1185">Reference proteome</keyword>
<dbReference type="InterPro" id="IPR012816">
    <property type="entry name" value="NADAR"/>
</dbReference>
<evidence type="ECO:0008006" key="4">
    <source>
        <dbReference type="Google" id="ProtNLM"/>
    </source>
</evidence>
<proteinExistence type="predicted"/>
<dbReference type="EMBL" id="CADEPM010000003">
    <property type="protein sequence ID" value="CAB3402564.1"/>
    <property type="molecule type" value="Genomic_DNA"/>
</dbReference>
<evidence type="ECO:0000313" key="3">
    <source>
        <dbReference type="Proteomes" id="UP000494206"/>
    </source>
</evidence>
<dbReference type="SUPFAM" id="SSF143990">
    <property type="entry name" value="YbiA-like"/>
    <property type="match status" value="3"/>
</dbReference>
<dbReference type="Proteomes" id="UP000494206">
    <property type="component" value="Unassembled WGS sequence"/>
</dbReference>
<gene>
    <name evidence="2" type="ORF">CBOVIS_LOCUS5165</name>
</gene>
<protein>
    <recommendedName>
        <fullName evidence="4">NADAR domain-containing protein</fullName>
    </recommendedName>
</protein>
<evidence type="ECO:0000313" key="2">
    <source>
        <dbReference type="EMBL" id="CAB3402564.1"/>
    </source>
</evidence>
<dbReference type="InterPro" id="IPR037238">
    <property type="entry name" value="YbiA-like_sf"/>
</dbReference>
<feature type="region of interest" description="Disordered" evidence="1">
    <location>
        <begin position="771"/>
        <end position="819"/>
    </location>
</feature>
<feature type="compositionally biased region" description="Basic and acidic residues" evidence="1">
    <location>
        <begin position="838"/>
        <end position="862"/>
    </location>
</feature>
<reference evidence="2 3" key="1">
    <citation type="submission" date="2020-04" db="EMBL/GenBank/DDBJ databases">
        <authorList>
            <person name="Laetsch R D."/>
            <person name="Stevens L."/>
            <person name="Kumar S."/>
            <person name="Blaxter L. M."/>
        </authorList>
    </citation>
    <scope>NUCLEOTIDE SEQUENCE [LARGE SCALE GENOMIC DNA]</scope>
</reference>
<comment type="caution">
    <text evidence="2">The sequence shown here is derived from an EMBL/GenBank/DDBJ whole genome shotgun (WGS) entry which is preliminary data.</text>
</comment>